<comment type="caution">
    <text evidence="4">The sequence shown here is derived from an EMBL/GenBank/DDBJ whole genome shotgun (WGS) entry which is preliminary data.</text>
</comment>
<dbReference type="InterPro" id="IPR003607">
    <property type="entry name" value="HD/PDEase_dom"/>
</dbReference>
<evidence type="ECO:0000313" key="5">
    <source>
        <dbReference type="Proteomes" id="UP000321154"/>
    </source>
</evidence>
<dbReference type="EMBL" id="BJUV01000027">
    <property type="protein sequence ID" value="GEK84110.1"/>
    <property type="molecule type" value="Genomic_DNA"/>
</dbReference>
<evidence type="ECO:0000256" key="1">
    <source>
        <dbReference type="SAM" id="MobiDB-lite"/>
    </source>
</evidence>
<dbReference type="PANTHER" id="PTHR35569">
    <property type="entry name" value="CYANAMIDE HYDRATASE DDI2-RELATED"/>
    <property type="match status" value="1"/>
</dbReference>
<name>A0A7W3JKG0_9MICO</name>
<reference evidence="3 5" key="1">
    <citation type="submission" date="2019-07" db="EMBL/GenBank/DDBJ databases">
        <title>Whole genome shotgun sequence of Frigoribacterium faeni NBRC 103066.</title>
        <authorList>
            <person name="Hosoyama A."/>
            <person name="Uohara A."/>
            <person name="Ohji S."/>
            <person name="Ichikawa N."/>
        </authorList>
    </citation>
    <scope>NUCLEOTIDE SEQUENCE [LARGE SCALE GENOMIC DNA]</scope>
    <source>
        <strain evidence="3 5">NBRC 103066</strain>
    </source>
</reference>
<dbReference type="OrthoDB" id="8478129at2"/>
<dbReference type="Gene3D" id="1.10.3210.10">
    <property type="entry name" value="Hypothetical protein af1432"/>
    <property type="match status" value="1"/>
</dbReference>
<dbReference type="PANTHER" id="PTHR35569:SF1">
    <property type="entry name" value="CYANAMIDE HYDRATASE DDI2-RELATED"/>
    <property type="match status" value="1"/>
</dbReference>
<feature type="region of interest" description="Disordered" evidence="1">
    <location>
        <begin position="174"/>
        <end position="206"/>
    </location>
</feature>
<dbReference type="SMART" id="SM00471">
    <property type="entry name" value="HDc"/>
    <property type="match status" value="1"/>
</dbReference>
<feature type="domain" description="HD/PDEase" evidence="2">
    <location>
        <begin position="29"/>
        <end position="105"/>
    </location>
</feature>
<accession>A0A7W3JKG0</accession>
<reference evidence="4 6" key="2">
    <citation type="submission" date="2020-07" db="EMBL/GenBank/DDBJ databases">
        <title>Sequencing the genomes of 1000 actinobacteria strains.</title>
        <authorList>
            <person name="Klenk H.-P."/>
        </authorList>
    </citation>
    <scope>NUCLEOTIDE SEQUENCE [LARGE SCALE GENOMIC DNA]</scope>
    <source>
        <strain evidence="4 6">DSM 10309</strain>
    </source>
</reference>
<dbReference type="Proteomes" id="UP000321154">
    <property type="component" value="Unassembled WGS sequence"/>
</dbReference>
<sequence length="206" mass="21891">MIDASHLDRLLTPPTPTAERALAVARGQASPSLVDHSLRSFAFAAALGEQEGLAVDGELLWVAAMLHDVGLAPQFDSHTVAFERSGAEVARVFTAGAGWDVERQQRTAEVIERHMWPTVSAELDVEGHLLERATSLDVSGAAPGDWDSSFVSAVVARLPRGRFGDVFATLAAEQAHRKPSSEAGRSVRAGLPARARANPLDELPAA</sequence>
<dbReference type="AlphaFoldDB" id="A0A7W3JKG0"/>
<organism evidence="4 6">
    <name type="scientific">Frigoribacterium faeni</name>
    <dbReference type="NCBI Taxonomy" id="145483"/>
    <lineage>
        <taxon>Bacteria</taxon>
        <taxon>Bacillati</taxon>
        <taxon>Actinomycetota</taxon>
        <taxon>Actinomycetes</taxon>
        <taxon>Micrococcales</taxon>
        <taxon>Microbacteriaceae</taxon>
        <taxon>Frigoribacterium</taxon>
    </lineage>
</organism>
<evidence type="ECO:0000313" key="3">
    <source>
        <dbReference type="EMBL" id="GEK84110.1"/>
    </source>
</evidence>
<dbReference type="CDD" id="cd00077">
    <property type="entry name" value="HDc"/>
    <property type="match status" value="1"/>
</dbReference>
<evidence type="ECO:0000313" key="6">
    <source>
        <dbReference type="Proteomes" id="UP000522688"/>
    </source>
</evidence>
<gene>
    <name evidence="4" type="ORF">FB463_002748</name>
    <name evidence="3" type="ORF">FFA01_24190</name>
</gene>
<dbReference type="InterPro" id="IPR006674">
    <property type="entry name" value="HD_domain"/>
</dbReference>
<dbReference type="SUPFAM" id="SSF109604">
    <property type="entry name" value="HD-domain/PDEase-like"/>
    <property type="match status" value="1"/>
</dbReference>
<dbReference type="EMBL" id="JACGWW010000005">
    <property type="protein sequence ID" value="MBA8814475.1"/>
    <property type="molecule type" value="Genomic_DNA"/>
</dbReference>
<evidence type="ECO:0000313" key="4">
    <source>
        <dbReference type="EMBL" id="MBA8814475.1"/>
    </source>
</evidence>
<dbReference type="Proteomes" id="UP000522688">
    <property type="component" value="Unassembled WGS sequence"/>
</dbReference>
<evidence type="ECO:0000259" key="2">
    <source>
        <dbReference type="SMART" id="SM00471"/>
    </source>
</evidence>
<dbReference type="Pfam" id="PF01966">
    <property type="entry name" value="HD"/>
    <property type="match status" value="1"/>
</dbReference>
<dbReference type="RefSeq" id="WP_146856445.1">
    <property type="nucleotide sequence ID" value="NZ_BAAAHR010000006.1"/>
</dbReference>
<protein>
    <submittedName>
        <fullName evidence="3">Cyanamide hydratase</fullName>
    </submittedName>
</protein>
<proteinExistence type="predicted"/>
<keyword evidence="5" id="KW-1185">Reference proteome</keyword>